<sequence length="1609" mass="181816">MTHPQTLAQATEPLTQDQLLGALLDLSGDLDKAQVLHDTLPTWMLKTSPELLSAIDESYSQGRRARERAARLLKKLTPLDAFCRERLKTFLAGEGFSYLDVEYDLLEIPRRTISGVSPDLGGLVISTAHVEQHSLLQAAMQNFPQERAEPDGLPRTAQIRFGPRRQVLKGLKAHEFAGYCRELDLGGAYQAYLRNVFNLPQPGEGVVALGRGYNPAVEDIGQSRCSDMNVDLHIACAKGDISESTYRLLLQVISSARPASELSHLLFDGRPLVWHGLNIRNACIWNALVFRGDSPGNALVGPVVVYMPNEPVRPVFEYPTWQDFTTYLTLKLQVTSYRNSFTRYLDESERFSFFEQFDRNKSLEPMALLPATGNLTEFFFNSCVGKLQLDAVVLAVPVAQVDEDARQQRLQNYLDAGLTLLNLAGLVVPVLGQLMMGVAVGQLLGEVFEGVEDWSHHDNAQALEHLINVAQNIASMALFAAGAKVVGAARRALKNSPEFFDQMEAVKLADDRVRLWRNNKTPYRQSLELKGVPANAKGVYQAYGQSFVKVDGGFYSVAYDDQFGAWRARHPKRADAYRPLLRHNHQGGWQFTFEHAQPWDDPDYILQRLDPSLEALPTGHLQDITAITDTRLAHLQQLVRQNRTLSERFRDCVVRFRQNQKVRDLRWQMEHDAPLDRATAQAQLLALPLMKGWPQGRFFEVLDKDGNLIERYPDTAPFDYEDMSIHITEQQMRAGEIMSTALAAFDKDDKAFLLGGAVEAGAEQDVMKQRLLAALAYSHRHIYEALYQYGEVIDQTDHGLLKGHFPQLPRRLAWEIMDQASAADRLHLRQTGRVPLRVAQQARQTLDTLTEDQALLGLYLPELANEATLRVVFGLVPSLERWPATLRLQLRDASLVGRPLAEAGSDAAETRRTLVKVGENYRAFDAQGAPLGPMSQGREGLYHAICDAVPARDLLDMDVQTPSQLRFRVIAQAQKARKPVTRLVWPERAVPSELPASCVQALGTEPPEFPSALVRRVRRLYPLFDDSRIATFLQGLGTDHLSRAQAVKALEVQFEHLHRTLKVWASERVESTSAYTSADYRLSRLQALQAIERSWQYASMLPEGVIGVRVPGLMLDGMALGTLPTLPPGANFDHVQWVSLNHMELGDEVAYFLKHFKQARTVELTGNQITRLPEVLSHMPQLQVLYLDNNRLQLTEHTHAKLGNLKNLRLLNLNNNPLVDPPPINRMLELRTLALRNCRLKEMPGGLLGIPYLEHVDLRENDIVALPDWLFTAPRRVGEVINLRHNPLGQRSRELLLKYRNSVGVGMGYLEDDITRLNEQKARELWLNERLPRDSRSISTWQGLRDEPRSDGLFKLLSELGGTADSMNVREDMTRRVWRVLQAAGDDTRLRAEIFERAATPLNCDDAAAVSFSDLEVIVEIHEASQQVENGILDSKWLLRLGRGLFRLDRLERMARVHSAQHPGTDPLEVSLAYRTGLVDRFYLPGQPRHMRFSRLAGVTPQALNSAEVQVKADELSPELLSFLMDLPFWVRYLKRSFEHAFESMNEPFDQRMLDVFERSTSLADGEYRDRMDEILREQQQAERTELERLTREALQSEDASPVCTLAPL</sequence>
<keyword evidence="8 14" id="KW-0808">Transferase</keyword>
<evidence type="ECO:0000259" key="16">
    <source>
        <dbReference type="PROSITE" id="PS52053"/>
    </source>
</evidence>
<feature type="active site" description="Glycyl thioester intermediate" evidence="14">
    <location>
        <position position="1404"/>
    </location>
</feature>
<reference evidence="17 18" key="1">
    <citation type="submission" date="2024-10" db="EMBL/GenBank/DDBJ databases">
        <title>The Natural Products Discovery Center: Release of the First 8490 Sequenced Strains for Exploring Actinobacteria Biosynthetic Diversity.</title>
        <authorList>
            <person name="Kalkreuter E."/>
            <person name="Kautsar S.A."/>
            <person name="Yang D."/>
            <person name="Bader C.D."/>
            <person name="Teijaro C.N."/>
            <person name="Fluegel L."/>
            <person name="Davis C.M."/>
            <person name="Simpson J.R."/>
            <person name="Lauterbach L."/>
            <person name="Steele A.D."/>
            <person name="Gui C."/>
            <person name="Meng S."/>
            <person name="Li G."/>
            <person name="Viehrig K."/>
            <person name="Ye F."/>
            <person name="Su P."/>
            <person name="Kiefer A.F."/>
            <person name="Nichols A."/>
            <person name="Cepeda A.J."/>
            <person name="Yan W."/>
            <person name="Fan B."/>
            <person name="Jiang Y."/>
            <person name="Adhikari A."/>
            <person name="Zheng C.-J."/>
            <person name="Schuster L."/>
            <person name="Cowan T.M."/>
            <person name="Smanski M.J."/>
            <person name="Chevrette M.G."/>
            <person name="De Carvalho L.P.S."/>
            <person name="Shen B."/>
        </authorList>
    </citation>
    <scope>NUCLEOTIDE SEQUENCE [LARGE SCALE GENOMIC DNA]</scope>
    <source>
        <strain evidence="17 18">NPDC087581</strain>
    </source>
</reference>
<comment type="caution">
    <text evidence="17">The sequence shown here is derived from an EMBL/GenBank/DDBJ whole genome shotgun (WGS) entry which is preliminary data.</text>
</comment>
<protein>
    <recommendedName>
        <fullName evidence="5">RING-type E3 ubiquitin transferase</fullName>
        <ecNumber evidence="5">2.3.2.27</ecNumber>
    </recommendedName>
</protein>
<feature type="domain" description="NEL" evidence="16">
    <location>
        <begin position="1318"/>
        <end position="1609"/>
    </location>
</feature>
<evidence type="ECO:0000256" key="1">
    <source>
        <dbReference type="ARBA" id="ARBA00000900"/>
    </source>
</evidence>
<comment type="subcellular location">
    <subcellularLocation>
        <location evidence="2">Host cytoplasm</location>
    </subcellularLocation>
    <subcellularLocation>
        <location evidence="3">Secreted</location>
    </subcellularLocation>
</comment>
<dbReference type="InterPro" id="IPR001611">
    <property type="entry name" value="Leu-rich_rpt"/>
</dbReference>
<keyword evidence="18" id="KW-1185">Reference proteome</keyword>
<evidence type="ECO:0000256" key="8">
    <source>
        <dbReference type="ARBA" id="ARBA00022679"/>
    </source>
</evidence>
<evidence type="ECO:0000256" key="5">
    <source>
        <dbReference type="ARBA" id="ARBA00012483"/>
    </source>
</evidence>
<keyword evidence="9" id="KW-0677">Repeat</keyword>
<keyword evidence="6 14" id="KW-0964">Secreted</keyword>
<dbReference type="EC" id="2.3.2.27" evidence="5"/>
<evidence type="ECO:0000256" key="12">
    <source>
        <dbReference type="ARBA" id="ARBA00023026"/>
    </source>
</evidence>
<accession>A0ABW8DVY4</accession>
<comment type="catalytic activity">
    <reaction evidence="1">
        <text>S-ubiquitinyl-[E2 ubiquitin-conjugating enzyme]-L-cysteine + [acceptor protein]-L-lysine = [E2 ubiquitin-conjugating enzyme]-L-cysteine + N(6)-ubiquitinyl-[acceptor protein]-L-lysine.</text>
        <dbReference type="EC" id="2.3.2.27"/>
    </reaction>
</comment>
<comment type="similarity">
    <text evidence="4 14">Belongs to the LRR-containing bacterial E3 ligase family.</text>
</comment>
<keyword evidence="15" id="KW-0175">Coiled coil</keyword>
<evidence type="ECO:0000256" key="10">
    <source>
        <dbReference type="ARBA" id="ARBA00022786"/>
    </source>
</evidence>
<dbReference type="Gene3D" id="1.20.58.360">
    <property type="entry name" value="Shigella T3SS effector IpaH defines"/>
    <property type="match status" value="1"/>
</dbReference>
<keyword evidence="13 14" id="KW-1035">Host cytoplasm</keyword>
<keyword evidence="10 14" id="KW-0833">Ubl conjugation pathway</keyword>
<dbReference type="RefSeq" id="WP_181643220.1">
    <property type="nucleotide sequence ID" value="NZ_JAAOWU010000004.1"/>
</dbReference>
<organism evidence="17 18">
    <name type="scientific">Pseudomonas sivasensis</name>
    <dbReference type="NCBI Taxonomy" id="1880678"/>
    <lineage>
        <taxon>Bacteria</taxon>
        <taxon>Pseudomonadati</taxon>
        <taxon>Pseudomonadota</taxon>
        <taxon>Gammaproteobacteria</taxon>
        <taxon>Pseudomonadales</taxon>
        <taxon>Pseudomonadaceae</taxon>
        <taxon>Pseudomonas</taxon>
    </lineage>
</organism>
<dbReference type="InterPro" id="IPR046673">
    <property type="entry name" value="ToxA_N"/>
</dbReference>
<dbReference type="Pfam" id="PF14496">
    <property type="entry name" value="NEL"/>
    <property type="match status" value="1"/>
</dbReference>
<proteinExistence type="inferred from homology"/>
<evidence type="ECO:0000256" key="7">
    <source>
        <dbReference type="ARBA" id="ARBA00022614"/>
    </source>
</evidence>
<evidence type="ECO:0000256" key="2">
    <source>
        <dbReference type="ARBA" id="ARBA00004192"/>
    </source>
</evidence>
<evidence type="ECO:0000256" key="14">
    <source>
        <dbReference type="PROSITE-ProRule" id="PRU01398"/>
    </source>
</evidence>
<keyword evidence="12" id="KW-0843">Virulence</keyword>
<name>A0ABW8DVY4_9PSED</name>
<dbReference type="PROSITE" id="PS51450">
    <property type="entry name" value="LRR"/>
    <property type="match status" value="1"/>
</dbReference>
<evidence type="ECO:0000256" key="9">
    <source>
        <dbReference type="ARBA" id="ARBA00022737"/>
    </source>
</evidence>
<feature type="coiled-coil region" evidence="15">
    <location>
        <begin position="1573"/>
        <end position="1600"/>
    </location>
</feature>
<evidence type="ECO:0000313" key="17">
    <source>
        <dbReference type="EMBL" id="MFJ2677764.1"/>
    </source>
</evidence>
<dbReference type="InterPro" id="IPR032675">
    <property type="entry name" value="LRR_dom_sf"/>
</dbReference>
<dbReference type="PANTHER" id="PTHR47114">
    <property type="match status" value="1"/>
</dbReference>
<evidence type="ECO:0000256" key="15">
    <source>
        <dbReference type="SAM" id="Coils"/>
    </source>
</evidence>
<keyword evidence="7" id="KW-0433">Leucine-rich repeat</keyword>
<dbReference type="Pfam" id="PF20178">
    <property type="entry name" value="ToxA_N"/>
    <property type="match status" value="1"/>
</dbReference>
<dbReference type="PROSITE" id="PS52053">
    <property type="entry name" value="NEL"/>
    <property type="match status" value="1"/>
</dbReference>
<keyword evidence="11 14" id="KW-0832">Ubl conjugation</keyword>
<evidence type="ECO:0000256" key="13">
    <source>
        <dbReference type="ARBA" id="ARBA00023200"/>
    </source>
</evidence>
<dbReference type="EMBL" id="JBIUWZ010000006">
    <property type="protein sequence ID" value="MFJ2677764.1"/>
    <property type="molecule type" value="Genomic_DNA"/>
</dbReference>
<evidence type="ECO:0000256" key="4">
    <source>
        <dbReference type="ARBA" id="ARBA00009868"/>
    </source>
</evidence>
<gene>
    <name evidence="17" type="ORF">ACIOWJ_06665</name>
</gene>
<comment type="PTM">
    <text evidence="14">Ubiquitinated in the presence of host E1 ubiquitin-activating enzyme, E2 ubiquitin-conjugating enzyme and ubiquitin.</text>
</comment>
<dbReference type="InterPro" id="IPR051071">
    <property type="entry name" value="LRR-bact_E3_ubiq_ligases"/>
</dbReference>
<dbReference type="SUPFAM" id="SSF52058">
    <property type="entry name" value="L domain-like"/>
    <property type="match status" value="1"/>
</dbReference>
<evidence type="ECO:0000256" key="6">
    <source>
        <dbReference type="ARBA" id="ARBA00022525"/>
    </source>
</evidence>
<dbReference type="InterPro" id="IPR029487">
    <property type="entry name" value="NEL_dom"/>
</dbReference>
<dbReference type="PANTHER" id="PTHR47114:SF2">
    <property type="entry name" value="OLIGODENDROCYTE-MYELIN GLYCOPROTEIN"/>
    <property type="match status" value="1"/>
</dbReference>
<evidence type="ECO:0000256" key="11">
    <source>
        <dbReference type="ARBA" id="ARBA00022843"/>
    </source>
</evidence>
<dbReference type="Proteomes" id="UP001617213">
    <property type="component" value="Unassembled WGS sequence"/>
</dbReference>
<evidence type="ECO:0000313" key="18">
    <source>
        <dbReference type="Proteomes" id="UP001617213"/>
    </source>
</evidence>
<dbReference type="Gene3D" id="3.80.10.10">
    <property type="entry name" value="Ribonuclease Inhibitor"/>
    <property type="match status" value="1"/>
</dbReference>
<evidence type="ECO:0000256" key="3">
    <source>
        <dbReference type="ARBA" id="ARBA00004613"/>
    </source>
</evidence>